<dbReference type="HOGENOM" id="CLU_002843_0_0_1"/>
<dbReference type="PANTHER" id="PTHR22835:SF166">
    <property type="entry name" value="GDSL-LIKE LIPASE_ACYLHYDROLASE FAMILY PROTEIN, EXPRESSED"/>
    <property type="match status" value="1"/>
</dbReference>
<feature type="compositionally biased region" description="Pro residues" evidence="5">
    <location>
        <begin position="1329"/>
        <end position="1355"/>
    </location>
</feature>
<evidence type="ECO:0000256" key="3">
    <source>
        <dbReference type="ARBA" id="ARBA00022801"/>
    </source>
</evidence>
<dbReference type="STRING" id="4536.A0A0E0IRQ9"/>
<dbReference type="Proteomes" id="UP000006591">
    <property type="component" value="Chromosome 10"/>
</dbReference>
<comment type="similarity">
    <text evidence="1">Belongs to the 'GDSL' lipolytic enzyme family.</text>
</comment>
<dbReference type="SUPFAM" id="SSF52266">
    <property type="entry name" value="SGNH hydrolase"/>
    <property type="match status" value="3"/>
</dbReference>
<evidence type="ECO:0000313" key="7">
    <source>
        <dbReference type="EnsemblPlants" id="ONIVA10G08390.1"/>
    </source>
</evidence>
<sequence>MAPAAPFPRRLLLSLLLGVLVVAIVAAADVESSAGGGGGRRHSPRRTRYSRVFSFGDSLTDTGNAAILPATAGGPFTRPPYGMTFYHHPTGRASDGRLVIDFLVKALGLPEPTPYLAGKTAADFRRGVNFAVGGATALDPAFLKSRGMTSSVPVSLSNETRWFQDVLQLLGASPHEKHTVAASSIFYFGEIGFNDYSFALSAGNGTVDVAASLVPDIIAVIRSAVTAIAPTAKMDDFHNHWLAILPSTCKNCFWPPIKMLFLVVRTQKTISTAVIAAGARTVVVAGMIPIGCEPEMLALFPGGAGNYYDPASGCITRFNDLAELHNRELQRALHELRRAHPGATAVRYADLYGPVAAAVASPKEYGFGSSPLAACCGSGGEPYNFNANFTGFCATPGSTVCADGPSSSVSWDGIHYTEATNKLVARAILTRPYAICIFRPPRTILRLLVAAAVADTGHHVLWLFAHMLRVANSLVVVESAGGGRHPPLPRYSRMFSFGDSLTDTGNAAILPVTAGGSFTRPPYGMTFFHHPAGRASDGRLVIDFLVEALGLPEPTPYLAGKAAAEFRRGANFAVGGATALDPAFLKSRGITSFVPVSLGNETRWFEDVLHLLAGASAHQKRMIAASSVFYFGEIGFNDYSFALSAGNGTVEAAASLVPEIIAVIRSAVAAVIAAGARTVVVAGMIPIGCEPEMLALFRSGAGDYYDPASGCIARFNRLAELHNRELQRALHELRRAHPGAAAAIVRYADLYGPVAAAIASPGEYGTPFVSYNKALISARDASIVVILSLLICVDVDLAGFGSSPLAACCGSGGEPYNFNANFTGFCATPGSTVCADGPSSSVSWDGIHYTEATNKLVARAILTRPMDFPTGRQLQIDRTLAEPVTTGSISMTPFSPHLVAAAAALLGLLATAVAGGGTGAYTRVFSFGDSLTDTGNALHLPSTAGGGGPASRPPYGETFFRRPTGRASDGRLAVDFIVEALRLRHPAPYLAAGGETAAEFRHGVNFAVGGSTALPPEFYEGRGLKPFVPVSLANQTAWFDKVLQILGSSDHGRRKIMASSLFIVGEIGVNDYLVSLVGNLTVGEVETSVVPHIVAAIRSTVNEVIAAGATTVVVPGMIPLGCEPQLLALYQGGGGGGVAGDDYDPESGCMTRLNGLAEHHNRELRRAVAELRGAHPGASVVVAYADLYRAVADIVASPGRHGFGGAPLAACCGAGAGAYNFDMAAFCGAAGSTACADPSAYVSWDGVHFTEAANRHIACAVLEAGALPAVSTAPMTWPAEAEAGPPPTMSSCRGCLCAAAAVHDDKDFVARRPRPQGVHDCTMRTYASSPPPDMPTLDYYPPPSPPVYYTPPSPPHTTVRRRRTEATT</sequence>
<reference evidence="7" key="1">
    <citation type="submission" date="2015-04" db="UniProtKB">
        <authorList>
            <consortium name="EnsemblPlants"/>
        </authorList>
    </citation>
    <scope>IDENTIFICATION</scope>
    <source>
        <strain evidence="7">SL10</strain>
    </source>
</reference>
<dbReference type="InterPro" id="IPR035669">
    <property type="entry name" value="SGNH_plant_lipase-like"/>
</dbReference>
<proteinExistence type="inferred from homology"/>
<dbReference type="Gramene" id="ONIVA10G08390.1">
    <property type="protein sequence ID" value="ONIVA10G08390.1"/>
    <property type="gene ID" value="ONIVA10G08390"/>
</dbReference>
<dbReference type="Gene3D" id="3.40.50.1110">
    <property type="entry name" value="SGNH hydrolase"/>
    <property type="match status" value="3"/>
</dbReference>
<dbReference type="Pfam" id="PF00657">
    <property type="entry name" value="Lipase_GDSL"/>
    <property type="match status" value="3"/>
</dbReference>
<accession>A0A0E0IRQ9</accession>
<dbReference type="CDD" id="cd01837">
    <property type="entry name" value="SGNH_plant_lipase_like"/>
    <property type="match status" value="3"/>
</dbReference>
<evidence type="ECO:0000256" key="2">
    <source>
        <dbReference type="ARBA" id="ARBA00022729"/>
    </source>
</evidence>
<dbReference type="InterPro" id="IPR036514">
    <property type="entry name" value="SGNH_hydro_sf"/>
</dbReference>
<reference evidence="7" key="2">
    <citation type="submission" date="2018-04" db="EMBL/GenBank/DDBJ databases">
        <title>OnivRS2 (Oryza nivara Reference Sequence Version 2).</title>
        <authorList>
            <person name="Zhang J."/>
            <person name="Kudrna D."/>
            <person name="Lee S."/>
            <person name="Talag J."/>
            <person name="Rajasekar S."/>
            <person name="Welchert J."/>
            <person name="Hsing Y.-I."/>
            <person name="Wing R.A."/>
        </authorList>
    </citation>
    <scope>NUCLEOTIDE SEQUENCE [LARGE SCALE GENOMIC DNA]</scope>
</reference>
<dbReference type="GO" id="GO:0016788">
    <property type="term" value="F:hydrolase activity, acting on ester bonds"/>
    <property type="evidence" value="ECO:0007669"/>
    <property type="project" value="InterPro"/>
</dbReference>
<keyword evidence="3" id="KW-0378">Hydrolase</keyword>
<evidence type="ECO:0008006" key="9">
    <source>
        <dbReference type="Google" id="ProtNLM"/>
    </source>
</evidence>
<feature type="signal peptide" evidence="6">
    <location>
        <begin position="1"/>
        <end position="27"/>
    </location>
</feature>
<feature type="region of interest" description="Disordered" evidence="5">
    <location>
        <begin position="1320"/>
        <end position="1368"/>
    </location>
</feature>
<evidence type="ECO:0000256" key="5">
    <source>
        <dbReference type="SAM" id="MobiDB-lite"/>
    </source>
</evidence>
<evidence type="ECO:0000256" key="1">
    <source>
        <dbReference type="ARBA" id="ARBA00008668"/>
    </source>
</evidence>
<evidence type="ECO:0000256" key="4">
    <source>
        <dbReference type="ARBA" id="ARBA00023180"/>
    </source>
</evidence>
<evidence type="ECO:0000256" key="6">
    <source>
        <dbReference type="SAM" id="SignalP"/>
    </source>
</evidence>
<dbReference type="InterPro" id="IPR001087">
    <property type="entry name" value="GDSL"/>
</dbReference>
<evidence type="ECO:0000313" key="8">
    <source>
        <dbReference type="Proteomes" id="UP000006591"/>
    </source>
</evidence>
<organism evidence="7">
    <name type="scientific">Oryza nivara</name>
    <name type="common">Indian wild rice</name>
    <name type="synonym">Oryza sativa f. spontanea</name>
    <dbReference type="NCBI Taxonomy" id="4536"/>
    <lineage>
        <taxon>Eukaryota</taxon>
        <taxon>Viridiplantae</taxon>
        <taxon>Streptophyta</taxon>
        <taxon>Embryophyta</taxon>
        <taxon>Tracheophyta</taxon>
        <taxon>Spermatophyta</taxon>
        <taxon>Magnoliopsida</taxon>
        <taxon>Liliopsida</taxon>
        <taxon>Poales</taxon>
        <taxon>Poaceae</taxon>
        <taxon>BOP clade</taxon>
        <taxon>Oryzoideae</taxon>
        <taxon>Oryzeae</taxon>
        <taxon>Oryzinae</taxon>
        <taxon>Oryza</taxon>
    </lineage>
</organism>
<name>A0A0E0IRQ9_ORYNI</name>
<dbReference type="eggNOG" id="ENOG502QSMM">
    <property type="taxonomic scope" value="Eukaryota"/>
</dbReference>
<feature type="compositionally biased region" description="Basic residues" evidence="5">
    <location>
        <begin position="1358"/>
        <end position="1368"/>
    </location>
</feature>
<keyword evidence="2 6" id="KW-0732">Signal</keyword>
<keyword evidence="4" id="KW-0325">Glycoprotein</keyword>
<protein>
    <recommendedName>
        <fullName evidence="9">GDSL esterase/lipase</fullName>
    </recommendedName>
</protein>
<dbReference type="PANTHER" id="PTHR22835">
    <property type="entry name" value="ZINC FINGER FYVE DOMAIN CONTAINING PROTEIN"/>
    <property type="match status" value="1"/>
</dbReference>
<keyword evidence="8" id="KW-1185">Reference proteome</keyword>
<feature type="chain" id="PRO_5002363062" description="GDSL esterase/lipase" evidence="6">
    <location>
        <begin position="28"/>
        <end position="1368"/>
    </location>
</feature>
<dbReference type="EnsemblPlants" id="ONIVA10G08390.1">
    <property type="protein sequence ID" value="ONIVA10G08390.1"/>
    <property type="gene ID" value="ONIVA10G08390"/>
</dbReference>